<evidence type="ECO:0000313" key="4">
    <source>
        <dbReference type="Proteomes" id="UP000005561"/>
    </source>
</evidence>
<dbReference type="InterPro" id="IPR053148">
    <property type="entry name" value="PD-DEXK-like_domain"/>
</dbReference>
<dbReference type="EMBL" id="ACCL02000004">
    <property type="protein sequence ID" value="EET61951.1"/>
    <property type="molecule type" value="Genomic_DNA"/>
</dbReference>
<feature type="domain" description="YhcG PDDEXK nuclease" evidence="1">
    <location>
        <begin position="229"/>
        <end position="372"/>
    </location>
</feature>
<name>C6LBZ8_9FIRM</name>
<evidence type="ECO:0000259" key="2">
    <source>
        <dbReference type="Pfam" id="PF17761"/>
    </source>
</evidence>
<dbReference type="Proteomes" id="UP000005561">
    <property type="component" value="Unassembled WGS sequence"/>
</dbReference>
<protein>
    <recommendedName>
        <fullName evidence="5">YhcG PDDEXK nuclease domain-containing protein</fullName>
    </recommendedName>
</protein>
<dbReference type="eggNOG" id="COG4804">
    <property type="taxonomic scope" value="Bacteria"/>
</dbReference>
<comment type="caution">
    <text evidence="3">The sequence shown here is derived from an EMBL/GenBank/DDBJ whole genome shotgun (WGS) entry which is preliminary data.</text>
</comment>
<dbReference type="Pfam" id="PF06250">
    <property type="entry name" value="YhcG_C"/>
    <property type="match status" value="1"/>
</dbReference>
<accession>C6LBZ8</accession>
<dbReference type="InterPro" id="IPR041527">
    <property type="entry name" value="YhcG_N"/>
</dbReference>
<dbReference type="Gene3D" id="3.40.1350.10">
    <property type="match status" value="1"/>
</dbReference>
<feature type="domain" description="YhcG N-terminal" evidence="2">
    <location>
        <begin position="29"/>
        <end position="111"/>
    </location>
</feature>
<dbReference type="Pfam" id="PF17761">
    <property type="entry name" value="DUF1016_N"/>
    <property type="match status" value="2"/>
</dbReference>
<dbReference type="InterPro" id="IPR009362">
    <property type="entry name" value="YhcG_C"/>
</dbReference>
<proteinExistence type="predicted"/>
<dbReference type="InterPro" id="IPR011856">
    <property type="entry name" value="tRNA_endonuc-like_dom_sf"/>
</dbReference>
<gene>
    <name evidence="3" type="ORF">BRYFOR_06145</name>
</gene>
<dbReference type="AlphaFoldDB" id="C6LBZ8"/>
<evidence type="ECO:0000259" key="1">
    <source>
        <dbReference type="Pfam" id="PF06250"/>
    </source>
</evidence>
<dbReference type="GO" id="GO:0003676">
    <property type="term" value="F:nucleic acid binding"/>
    <property type="evidence" value="ECO:0007669"/>
    <property type="project" value="InterPro"/>
</dbReference>
<evidence type="ECO:0008006" key="5">
    <source>
        <dbReference type="Google" id="ProtNLM"/>
    </source>
</evidence>
<feature type="domain" description="YhcG N-terminal" evidence="2">
    <location>
        <begin position="141"/>
        <end position="207"/>
    </location>
</feature>
<dbReference type="OrthoDB" id="9801263at2"/>
<evidence type="ECO:0000313" key="3">
    <source>
        <dbReference type="EMBL" id="EET61951.1"/>
    </source>
</evidence>
<keyword evidence="4" id="KW-1185">Reference proteome</keyword>
<dbReference type="PANTHER" id="PTHR30547:SF0">
    <property type="entry name" value="BLR8175 PROTEIN"/>
    <property type="match status" value="1"/>
</dbReference>
<dbReference type="PANTHER" id="PTHR30547">
    <property type="entry name" value="UNCHARACTERIZED PROTEIN YHCG-RELATED"/>
    <property type="match status" value="1"/>
</dbReference>
<reference evidence="3" key="1">
    <citation type="submission" date="2009-07" db="EMBL/GenBank/DDBJ databases">
        <authorList>
            <person name="Weinstock G."/>
            <person name="Sodergren E."/>
            <person name="Clifton S."/>
            <person name="Fulton L."/>
            <person name="Fulton B."/>
            <person name="Courtney L."/>
            <person name="Fronick C."/>
            <person name="Harrison M."/>
            <person name="Strong C."/>
            <person name="Farmer C."/>
            <person name="Delahaunty K."/>
            <person name="Markovic C."/>
            <person name="Hall O."/>
            <person name="Minx P."/>
            <person name="Tomlinson C."/>
            <person name="Mitreva M."/>
            <person name="Nelson J."/>
            <person name="Hou S."/>
            <person name="Wollam A."/>
            <person name="Pepin K.H."/>
            <person name="Johnson M."/>
            <person name="Bhonagiri V."/>
            <person name="Nash W.E."/>
            <person name="Warren W."/>
            <person name="Chinwalla A."/>
            <person name="Mardis E.R."/>
            <person name="Wilson R.K."/>
        </authorList>
    </citation>
    <scope>NUCLEOTIDE SEQUENCE [LARGE SCALE GENOMIC DNA]</scope>
    <source>
        <strain evidence="3">DSM 14469</strain>
    </source>
</reference>
<sequence>MRNKRNNTPIVVRSHDVHLDSDYVQWIHDIKERFRGAQIKAAVKINSEQLLFNWQLGRDLVLQKSEEKWGKGIVEQLSLDLQQEFPEVRGFSARNLWNMKKWYSFYALTRASDDLIRAMDDKLKLDSTKLQQIGAEIQENNEEEKLHQVGAEMSFPSFFGFVPWRHHVEIVSKCNSVEEALFYLQKTIEEGWSRNALIDCIKADLYHNIGAANTNFAEKLPEIQGKIAQEIVKDTYDFSFISLPRGYDETELEAALEQNITRFLLELGTGFAFVGRQKEIVVSGKTRKIDMLFYHIRLKCYVVVELKAVSFEPEFAGKLNFYVNAVNELIRTPDENPTIGLLICKDKDQTEVQWAFQGIQTPMGVASYDNVRLEEIKKQLPTEKEIQQRIELAEEEFNLNRKK</sequence>
<organism evidence="3 4">
    <name type="scientific">Marvinbryantia formatexigens DSM 14469</name>
    <dbReference type="NCBI Taxonomy" id="478749"/>
    <lineage>
        <taxon>Bacteria</taxon>
        <taxon>Bacillati</taxon>
        <taxon>Bacillota</taxon>
        <taxon>Clostridia</taxon>
        <taxon>Lachnospirales</taxon>
        <taxon>Lachnospiraceae</taxon>
        <taxon>Marvinbryantia</taxon>
    </lineage>
</organism>